<dbReference type="EMBL" id="JARKIF010000034">
    <property type="protein sequence ID" value="KAJ7610864.1"/>
    <property type="molecule type" value="Genomic_DNA"/>
</dbReference>
<keyword evidence="3" id="KW-1185">Reference proteome</keyword>
<gene>
    <name evidence="2" type="ORF">FB45DRAFT_326700</name>
</gene>
<feature type="compositionally biased region" description="Polar residues" evidence="1">
    <location>
        <begin position="134"/>
        <end position="147"/>
    </location>
</feature>
<protein>
    <submittedName>
        <fullName evidence="2">Uncharacterized protein</fullName>
    </submittedName>
</protein>
<feature type="region of interest" description="Disordered" evidence="1">
    <location>
        <begin position="112"/>
        <end position="155"/>
    </location>
</feature>
<name>A0AAD7FBV0_9AGAR</name>
<proteinExistence type="predicted"/>
<evidence type="ECO:0000256" key="1">
    <source>
        <dbReference type="SAM" id="MobiDB-lite"/>
    </source>
</evidence>
<reference evidence="2" key="1">
    <citation type="submission" date="2023-03" db="EMBL/GenBank/DDBJ databases">
        <title>Massive genome expansion in bonnet fungi (Mycena s.s.) driven by repeated elements and novel gene families across ecological guilds.</title>
        <authorList>
            <consortium name="Lawrence Berkeley National Laboratory"/>
            <person name="Harder C.B."/>
            <person name="Miyauchi S."/>
            <person name="Viragh M."/>
            <person name="Kuo A."/>
            <person name="Thoen E."/>
            <person name="Andreopoulos B."/>
            <person name="Lu D."/>
            <person name="Skrede I."/>
            <person name="Drula E."/>
            <person name="Henrissat B."/>
            <person name="Morin E."/>
            <person name="Kohler A."/>
            <person name="Barry K."/>
            <person name="LaButti K."/>
            <person name="Morin E."/>
            <person name="Salamov A."/>
            <person name="Lipzen A."/>
            <person name="Mereny Z."/>
            <person name="Hegedus B."/>
            <person name="Baldrian P."/>
            <person name="Stursova M."/>
            <person name="Weitz H."/>
            <person name="Taylor A."/>
            <person name="Grigoriev I.V."/>
            <person name="Nagy L.G."/>
            <person name="Martin F."/>
            <person name="Kauserud H."/>
        </authorList>
    </citation>
    <scope>NUCLEOTIDE SEQUENCE</scope>
    <source>
        <strain evidence="2">9284</strain>
    </source>
</reference>
<organism evidence="2 3">
    <name type="scientific">Roridomyces roridus</name>
    <dbReference type="NCBI Taxonomy" id="1738132"/>
    <lineage>
        <taxon>Eukaryota</taxon>
        <taxon>Fungi</taxon>
        <taxon>Dikarya</taxon>
        <taxon>Basidiomycota</taxon>
        <taxon>Agaricomycotina</taxon>
        <taxon>Agaricomycetes</taxon>
        <taxon>Agaricomycetidae</taxon>
        <taxon>Agaricales</taxon>
        <taxon>Marasmiineae</taxon>
        <taxon>Mycenaceae</taxon>
        <taxon>Roridomyces</taxon>
    </lineage>
</organism>
<sequence length="261" mass="29162">MSSNIPPPLHLQQMNWSSTPSFAAAVDVDKALDARQHNILQLWTPYPRLRVSPDNAQTDKPGIAQMDMPIFAVATLLDWAEDASTLPTAPLPKSSPSSAVRDFSCLRSEAPAPLASIQRRRPQRSPQSRRPSHQNRCYSSAAASRTPPNHYYRQLPPFVPPPSTRAFPLRDSASLDWDQSTPFRFGTRTYSAGLDKAWLIRRWGTRSTLGNEEDVAIFHAVDLSVRQLGLGLDPLVVYRRWYPAIWGTPPGFSSSVIYTVL</sequence>
<accession>A0AAD7FBV0</accession>
<dbReference type="Proteomes" id="UP001221142">
    <property type="component" value="Unassembled WGS sequence"/>
</dbReference>
<comment type="caution">
    <text evidence="2">The sequence shown here is derived from an EMBL/GenBank/DDBJ whole genome shotgun (WGS) entry which is preliminary data.</text>
</comment>
<evidence type="ECO:0000313" key="2">
    <source>
        <dbReference type="EMBL" id="KAJ7610864.1"/>
    </source>
</evidence>
<evidence type="ECO:0000313" key="3">
    <source>
        <dbReference type="Proteomes" id="UP001221142"/>
    </source>
</evidence>
<dbReference type="AlphaFoldDB" id="A0AAD7FBV0"/>